<evidence type="ECO:0000313" key="4">
    <source>
        <dbReference type="Proteomes" id="UP000443070"/>
    </source>
</evidence>
<reference evidence="4 5" key="1">
    <citation type="journal article" date="2019" name="Nat. Med.">
        <title>A library of human gut bacterial isolates paired with longitudinal multiomics data enables mechanistic microbiome research.</title>
        <authorList>
            <person name="Poyet M."/>
            <person name="Groussin M."/>
            <person name="Gibbons S.M."/>
            <person name="Avila-Pacheco J."/>
            <person name="Jiang X."/>
            <person name="Kearney S.M."/>
            <person name="Perrotta A.R."/>
            <person name="Berdy B."/>
            <person name="Zhao S."/>
            <person name="Lieberman T.D."/>
            <person name="Swanson P.K."/>
            <person name="Smith M."/>
            <person name="Roesemann S."/>
            <person name="Alexander J.E."/>
            <person name="Rich S.A."/>
            <person name="Livny J."/>
            <person name="Vlamakis H."/>
            <person name="Clish C."/>
            <person name="Bullock K."/>
            <person name="Deik A."/>
            <person name="Scott J."/>
            <person name="Pierce K.A."/>
            <person name="Xavier R.J."/>
            <person name="Alm E.J."/>
        </authorList>
    </citation>
    <scope>NUCLEOTIDE SEQUENCE [LARGE SCALE GENOMIC DNA]</scope>
    <source>
        <strain evidence="2 5">BIOML-A13</strain>
        <strain evidence="3 4">BIOML-A3</strain>
    </source>
</reference>
<gene>
    <name evidence="2" type="ORF">GMD11_05145</name>
    <name evidence="3" type="ORF">GMD18_04790</name>
</gene>
<feature type="chain" id="PRO_5030983125" description="Lipoprotein" evidence="1">
    <location>
        <begin position="22"/>
        <end position="172"/>
    </location>
</feature>
<accession>A0A7X2XF93</accession>
<evidence type="ECO:0000313" key="2">
    <source>
        <dbReference type="EMBL" id="MTT75654.1"/>
    </source>
</evidence>
<protein>
    <recommendedName>
        <fullName evidence="6">Lipoprotein</fullName>
    </recommendedName>
</protein>
<evidence type="ECO:0008006" key="6">
    <source>
        <dbReference type="Google" id="ProtNLM"/>
    </source>
</evidence>
<dbReference type="EMBL" id="WNBM01000002">
    <property type="protein sequence ID" value="MTT75654.1"/>
    <property type="molecule type" value="Genomic_DNA"/>
</dbReference>
<dbReference type="EMBL" id="WNBW01000002">
    <property type="protein sequence ID" value="MTU03716.1"/>
    <property type="molecule type" value="Genomic_DNA"/>
</dbReference>
<organism evidence="2 5">
    <name type="scientific">Phascolarctobacterium faecium</name>
    <dbReference type="NCBI Taxonomy" id="33025"/>
    <lineage>
        <taxon>Bacteria</taxon>
        <taxon>Bacillati</taxon>
        <taxon>Bacillota</taxon>
        <taxon>Negativicutes</taxon>
        <taxon>Acidaminococcales</taxon>
        <taxon>Acidaminococcaceae</taxon>
        <taxon>Phascolarctobacterium</taxon>
    </lineage>
</organism>
<dbReference type="Proteomes" id="UP000484547">
    <property type="component" value="Unassembled WGS sequence"/>
</dbReference>
<name>A0A7X2XF93_9FIRM</name>
<keyword evidence="1" id="KW-0732">Signal</keyword>
<evidence type="ECO:0000313" key="3">
    <source>
        <dbReference type="EMBL" id="MTU03716.1"/>
    </source>
</evidence>
<dbReference type="RefSeq" id="WP_155163812.1">
    <property type="nucleotide sequence ID" value="NZ_WNBG01000002.1"/>
</dbReference>
<evidence type="ECO:0000313" key="5">
    <source>
        <dbReference type="Proteomes" id="UP000484547"/>
    </source>
</evidence>
<keyword evidence="4" id="KW-1185">Reference proteome</keyword>
<evidence type="ECO:0000256" key="1">
    <source>
        <dbReference type="SAM" id="SignalP"/>
    </source>
</evidence>
<feature type="signal peptide" evidence="1">
    <location>
        <begin position="1"/>
        <end position="21"/>
    </location>
</feature>
<comment type="caution">
    <text evidence="2">The sequence shown here is derived from an EMBL/GenBank/DDBJ whole genome shotgun (WGS) entry which is preliminary data.</text>
</comment>
<dbReference type="OrthoDB" id="1686516at2"/>
<proteinExistence type="predicted"/>
<dbReference type="AlphaFoldDB" id="A0A7X2XF93"/>
<sequence length="172" mass="20205">MTKRLLILIMALLLVCASCLADEQVVVDSFKVHVQDIMQPVLATYKKDAVHIRYFDPSKHGLQGSGHWFKVRNLEPVYSLDVKKNDSVMYPYIGILDVERYTEIFTGSYPTKEEASKAEKSYLSNAMQHWRFYYGYQKGKWEKTKVEFYRDTEKRFMSDKITITEYGVFANR</sequence>
<dbReference type="Proteomes" id="UP000443070">
    <property type="component" value="Unassembled WGS sequence"/>
</dbReference>